<keyword evidence="3" id="KW-0804">Transcription</keyword>
<dbReference type="SMART" id="SM00345">
    <property type="entry name" value="HTH_GNTR"/>
    <property type="match status" value="1"/>
</dbReference>
<dbReference type="PRINTS" id="PR00035">
    <property type="entry name" value="HTHGNTR"/>
</dbReference>
<feature type="domain" description="HTH gntR-type" evidence="4">
    <location>
        <begin position="10"/>
        <end position="78"/>
    </location>
</feature>
<evidence type="ECO:0000256" key="2">
    <source>
        <dbReference type="ARBA" id="ARBA00023125"/>
    </source>
</evidence>
<dbReference type="PANTHER" id="PTHR44846:SF17">
    <property type="entry name" value="GNTR-FAMILY TRANSCRIPTIONAL REGULATOR"/>
    <property type="match status" value="1"/>
</dbReference>
<protein>
    <submittedName>
        <fullName evidence="5">GntR family transcriptional regulator</fullName>
    </submittedName>
</protein>
<dbReference type="EMBL" id="JAENHP010000015">
    <property type="protein sequence ID" value="MBM2620505.1"/>
    <property type="molecule type" value="Genomic_DNA"/>
</dbReference>
<reference evidence="5 6" key="1">
    <citation type="submission" date="2021-01" db="EMBL/GenBank/DDBJ databases">
        <title>Actinoplanes sp. nov. LDG1-06 isolated from lichen.</title>
        <authorList>
            <person name="Saeng-In P."/>
            <person name="Phongsopitanun W."/>
            <person name="Kanchanasin P."/>
            <person name="Yuki M."/>
            <person name="Kudo T."/>
            <person name="Ohkuma M."/>
            <person name="Tanasupawat S."/>
        </authorList>
    </citation>
    <scope>NUCLEOTIDE SEQUENCE [LARGE SCALE GENOMIC DNA]</scope>
    <source>
        <strain evidence="5 6">LDG1-06</strain>
    </source>
</reference>
<dbReference type="CDD" id="cd07377">
    <property type="entry name" value="WHTH_GntR"/>
    <property type="match status" value="1"/>
</dbReference>
<gene>
    <name evidence="5" type="ORF">JIG36_33850</name>
</gene>
<dbReference type="InterPro" id="IPR036390">
    <property type="entry name" value="WH_DNA-bd_sf"/>
</dbReference>
<sequence length="254" mass="27456">MTGIDRASPVPYYVQLYDLLLRMIQDGELEPGQRLPGESELHRDYALSRPTVRQALDMLEANGYAQKVARRGYFVAASEAPKGWLIEGLGGFLENGLGHGDPHVTTTVVHSGEQQLSDEITAALRIPRSSVGFVLERVRSVAGTPALFSTNWTPPAVAGVVAAATGVRDGTSSLTLALRAGGYAAAGARRVIHAVTPSPEIAEHLKVPQSTPLLRIRSTTWDKLHVPYDHYETWLRTDIVPIVVDATTRGAEST</sequence>
<evidence type="ECO:0000256" key="1">
    <source>
        <dbReference type="ARBA" id="ARBA00023015"/>
    </source>
</evidence>
<keyword evidence="2" id="KW-0238">DNA-binding</keyword>
<proteinExistence type="predicted"/>
<dbReference type="InterPro" id="IPR028978">
    <property type="entry name" value="Chorismate_lyase_/UTRA_dom_sf"/>
</dbReference>
<dbReference type="PROSITE" id="PS50949">
    <property type="entry name" value="HTH_GNTR"/>
    <property type="match status" value="1"/>
</dbReference>
<evidence type="ECO:0000259" key="4">
    <source>
        <dbReference type="PROSITE" id="PS50949"/>
    </source>
</evidence>
<keyword evidence="1" id="KW-0805">Transcription regulation</keyword>
<evidence type="ECO:0000313" key="6">
    <source>
        <dbReference type="Proteomes" id="UP000632138"/>
    </source>
</evidence>
<accession>A0ABS2AKZ0</accession>
<dbReference type="Gene3D" id="1.10.10.10">
    <property type="entry name" value="Winged helix-like DNA-binding domain superfamily/Winged helix DNA-binding domain"/>
    <property type="match status" value="1"/>
</dbReference>
<dbReference type="InterPro" id="IPR050679">
    <property type="entry name" value="Bact_HTH_transcr_reg"/>
</dbReference>
<dbReference type="RefSeq" id="WP_203380492.1">
    <property type="nucleotide sequence ID" value="NZ_JAENHP010000015.1"/>
</dbReference>
<evidence type="ECO:0000313" key="5">
    <source>
        <dbReference type="EMBL" id="MBM2620505.1"/>
    </source>
</evidence>
<dbReference type="Pfam" id="PF07702">
    <property type="entry name" value="UTRA"/>
    <property type="match status" value="1"/>
</dbReference>
<dbReference type="InterPro" id="IPR036388">
    <property type="entry name" value="WH-like_DNA-bd_sf"/>
</dbReference>
<dbReference type="Pfam" id="PF00392">
    <property type="entry name" value="GntR"/>
    <property type="match status" value="1"/>
</dbReference>
<dbReference type="Gene3D" id="3.40.1410.10">
    <property type="entry name" value="Chorismate lyase-like"/>
    <property type="match status" value="1"/>
</dbReference>
<dbReference type="InterPro" id="IPR011663">
    <property type="entry name" value="UTRA"/>
</dbReference>
<organism evidence="5 6">
    <name type="scientific">Paractinoplanes ovalisporus</name>
    <dbReference type="NCBI Taxonomy" id="2810368"/>
    <lineage>
        <taxon>Bacteria</taxon>
        <taxon>Bacillati</taxon>
        <taxon>Actinomycetota</taxon>
        <taxon>Actinomycetes</taxon>
        <taxon>Micromonosporales</taxon>
        <taxon>Micromonosporaceae</taxon>
        <taxon>Paractinoplanes</taxon>
    </lineage>
</organism>
<comment type="caution">
    <text evidence="5">The sequence shown here is derived from an EMBL/GenBank/DDBJ whole genome shotgun (WGS) entry which is preliminary data.</text>
</comment>
<dbReference type="SUPFAM" id="SSF64288">
    <property type="entry name" value="Chorismate lyase-like"/>
    <property type="match status" value="1"/>
</dbReference>
<evidence type="ECO:0000256" key="3">
    <source>
        <dbReference type="ARBA" id="ARBA00023163"/>
    </source>
</evidence>
<dbReference type="SUPFAM" id="SSF46785">
    <property type="entry name" value="Winged helix' DNA-binding domain"/>
    <property type="match status" value="1"/>
</dbReference>
<dbReference type="Proteomes" id="UP000632138">
    <property type="component" value="Unassembled WGS sequence"/>
</dbReference>
<dbReference type="SMART" id="SM00866">
    <property type="entry name" value="UTRA"/>
    <property type="match status" value="1"/>
</dbReference>
<dbReference type="PANTHER" id="PTHR44846">
    <property type="entry name" value="MANNOSYL-D-GLYCERATE TRANSPORT/METABOLISM SYSTEM REPRESSOR MNGR-RELATED"/>
    <property type="match status" value="1"/>
</dbReference>
<dbReference type="InterPro" id="IPR000524">
    <property type="entry name" value="Tscrpt_reg_HTH_GntR"/>
</dbReference>
<name>A0ABS2AKZ0_9ACTN</name>
<keyword evidence="6" id="KW-1185">Reference proteome</keyword>